<evidence type="ECO:0000259" key="1">
    <source>
        <dbReference type="Pfam" id="PF03205"/>
    </source>
</evidence>
<dbReference type="InterPro" id="IPR052539">
    <property type="entry name" value="MGD_biosynthesis_adapter"/>
</dbReference>
<organism evidence="2 3">
    <name type="scientific">Oceanobacillus profundus</name>
    <dbReference type="NCBI Taxonomy" id="372463"/>
    <lineage>
        <taxon>Bacteria</taxon>
        <taxon>Bacillati</taxon>
        <taxon>Bacillota</taxon>
        <taxon>Bacilli</taxon>
        <taxon>Bacillales</taxon>
        <taxon>Bacillaceae</taxon>
        <taxon>Oceanobacillus</taxon>
    </lineage>
</organism>
<dbReference type="Gene3D" id="3.40.50.300">
    <property type="entry name" value="P-loop containing nucleotide triphosphate hydrolases"/>
    <property type="match status" value="1"/>
</dbReference>
<feature type="domain" description="Molybdopterin-guanine dinucleotide biosynthesis protein B (MobB)" evidence="1">
    <location>
        <begin position="3"/>
        <end position="131"/>
    </location>
</feature>
<dbReference type="NCBIfam" id="TIGR00176">
    <property type="entry name" value="mobB"/>
    <property type="match status" value="1"/>
</dbReference>
<accession>A0A417YCY9</accession>
<name>A0A417YCY9_9BACI</name>
<dbReference type="RefSeq" id="WP_118889947.1">
    <property type="nucleotide sequence ID" value="NZ_JAMAWL010000003.1"/>
</dbReference>
<proteinExistence type="predicted"/>
<evidence type="ECO:0000313" key="3">
    <source>
        <dbReference type="Proteomes" id="UP000285456"/>
    </source>
</evidence>
<reference evidence="2 3" key="1">
    <citation type="journal article" date="2007" name="Int. J. Syst. Evol. Microbiol.">
        <title>Oceanobacillus profundus sp. nov., isolated from a deep-sea sediment core.</title>
        <authorList>
            <person name="Kim Y.G."/>
            <person name="Choi D.H."/>
            <person name="Hyun S."/>
            <person name="Cho B.C."/>
        </authorList>
    </citation>
    <scope>NUCLEOTIDE SEQUENCE [LARGE SCALE GENOMIC DNA]</scope>
    <source>
        <strain evidence="2 3">DSM 18246</strain>
    </source>
</reference>
<dbReference type="AlphaFoldDB" id="A0A417YCY9"/>
<dbReference type="GO" id="GO:0006777">
    <property type="term" value="P:Mo-molybdopterin cofactor biosynthetic process"/>
    <property type="evidence" value="ECO:0007669"/>
    <property type="project" value="InterPro"/>
</dbReference>
<dbReference type="InterPro" id="IPR004435">
    <property type="entry name" value="MobB_dom"/>
</dbReference>
<dbReference type="EMBL" id="QWEH01000013">
    <property type="protein sequence ID" value="RHW30480.1"/>
    <property type="molecule type" value="Genomic_DNA"/>
</dbReference>
<dbReference type="Pfam" id="PF03205">
    <property type="entry name" value="MobB"/>
    <property type="match status" value="1"/>
</dbReference>
<dbReference type="PANTHER" id="PTHR40072">
    <property type="entry name" value="MOLYBDOPTERIN-GUANINE DINUCLEOTIDE BIOSYNTHESIS ADAPTER PROTEIN-RELATED"/>
    <property type="match status" value="1"/>
</dbReference>
<dbReference type="InterPro" id="IPR027417">
    <property type="entry name" value="P-loop_NTPase"/>
</dbReference>
<keyword evidence="3" id="KW-1185">Reference proteome</keyword>
<comment type="caution">
    <text evidence="2">The sequence shown here is derived from an EMBL/GenBank/DDBJ whole genome shotgun (WGS) entry which is preliminary data.</text>
</comment>
<dbReference type="PANTHER" id="PTHR40072:SF1">
    <property type="entry name" value="MOLYBDOPTERIN-GUANINE DINUCLEOTIDE BIOSYNTHESIS ADAPTER PROTEIN"/>
    <property type="match status" value="1"/>
</dbReference>
<protein>
    <submittedName>
        <fullName evidence="2">Molybdopterin-guanine dinucleotide biosynthesis protein B</fullName>
    </submittedName>
</protein>
<dbReference type="SUPFAM" id="SSF52540">
    <property type="entry name" value="P-loop containing nucleoside triphosphate hydrolases"/>
    <property type="match status" value="1"/>
</dbReference>
<sequence length="163" mass="18053">MEIIQIVGFKNSGKTTLASKMIAMLSESGHTVASLKHHGHGGAPIGLENTDSAKHKQAGAVISGVEGEGILQLSAASWDVEQLIAIYQLMGVDVLVMEGFKKEPFPKVVLINREEDFSLLEQVKNIQAVITSLSFDTPVMYPVFKTSKIDEFYEWMKRNFLKR</sequence>
<dbReference type="OrthoDB" id="9786803at2"/>
<dbReference type="GO" id="GO:0005525">
    <property type="term" value="F:GTP binding"/>
    <property type="evidence" value="ECO:0007669"/>
    <property type="project" value="InterPro"/>
</dbReference>
<evidence type="ECO:0000313" key="2">
    <source>
        <dbReference type="EMBL" id="RHW30480.1"/>
    </source>
</evidence>
<dbReference type="Proteomes" id="UP000285456">
    <property type="component" value="Unassembled WGS sequence"/>
</dbReference>
<gene>
    <name evidence="2" type="primary">mobB</name>
    <name evidence="2" type="ORF">D1B32_16730</name>
</gene>